<feature type="domain" description="Soluble ligand binding" evidence="4">
    <location>
        <begin position="112"/>
        <end position="161"/>
    </location>
</feature>
<dbReference type="Gene3D" id="3.30.1950.10">
    <property type="entry name" value="wza like domain"/>
    <property type="match status" value="1"/>
</dbReference>
<feature type="domain" description="Polysaccharide export protein N-terminal" evidence="3">
    <location>
        <begin position="32"/>
        <end position="106"/>
    </location>
</feature>
<organism evidence="5 6">
    <name type="scientific">Ferrimonas aestuarii</name>
    <dbReference type="NCBI Taxonomy" id="2569539"/>
    <lineage>
        <taxon>Bacteria</taxon>
        <taxon>Pseudomonadati</taxon>
        <taxon>Pseudomonadota</taxon>
        <taxon>Gammaproteobacteria</taxon>
        <taxon>Alteromonadales</taxon>
        <taxon>Ferrimonadaceae</taxon>
        <taxon>Ferrimonas</taxon>
    </lineage>
</organism>
<dbReference type="Pfam" id="PF02563">
    <property type="entry name" value="Poly_export"/>
    <property type="match status" value="1"/>
</dbReference>
<name>A0A4U1BMM4_9GAMM</name>
<dbReference type="Proteomes" id="UP000305675">
    <property type="component" value="Unassembled WGS sequence"/>
</dbReference>
<comment type="caution">
    <text evidence="5">The sequence shown here is derived from an EMBL/GenBank/DDBJ whole genome shotgun (WGS) entry which is preliminary data.</text>
</comment>
<evidence type="ECO:0000259" key="4">
    <source>
        <dbReference type="Pfam" id="PF10531"/>
    </source>
</evidence>
<protein>
    <submittedName>
        <fullName evidence="5">Polysaccharide export protein</fullName>
    </submittedName>
</protein>
<reference evidence="5 6" key="1">
    <citation type="submission" date="2019-04" db="EMBL/GenBank/DDBJ databases">
        <authorList>
            <person name="Hwang J.C."/>
        </authorList>
    </citation>
    <scope>NUCLEOTIDE SEQUENCE [LARGE SCALE GENOMIC DNA]</scope>
    <source>
        <strain evidence="5 6">IMCC35002</strain>
    </source>
</reference>
<dbReference type="RefSeq" id="WP_136864491.1">
    <property type="nucleotide sequence ID" value="NZ_SWCJ01000015.1"/>
</dbReference>
<accession>A0A4U1BMM4</accession>
<keyword evidence="6" id="KW-1185">Reference proteome</keyword>
<keyword evidence="1 2" id="KW-0732">Signal</keyword>
<dbReference type="PANTHER" id="PTHR33619:SF3">
    <property type="entry name" value="POLYSACCHARIDE EXPORT PROTEIN GFCE-RELATED"/>
    <property type="match status" value="1"/>
</dbReference>
<gene>
    <name evidence="5" type="ORF">FCL42_16290</name>
</gene>
<evidence type="ECO:0000256" key="2">
    <source>
        <dbReference type="SAM" id="SignalP"/>
    </source>
</evidence>
<dbReference type="EMBL" id="SWCJ01000015">
    <property type="protein sequence ID" value="TKB51977.1"/>
    <property type="molecule type" value="Genomic_DNA"/>
</dbReference>
<sequence length="185" mass="20145">MTRVFGFCRLELRCSGVVLALLLSVFSAAVSASSDYALSSGDTISIHVYGEEDLTLETRLGESGVINYPYLGSIKIKGLTVSQLEQRLIGGLKGDYLINPSVHVSILEYRPFYIYGEVKNPGGYPYQPGLTLERAVALAGGLTERASQDKMTVTRMAGGRESKFKANMSTSIKPDDSILIKDSFF</sequence>
<dbReference type="InterPro" id="IPR049712">
    <property type="entry name" value="Poly_export"/>
</dbReference>
<dbReference type="InterPro" id="IPR019554">
    <property type="entry name" value="Soluble_ligand-bd"/>
</dbReference>
<dbReference type="Gene3D" id="3.10.560.10">
    <property type="entry name" value="Outer membrane lipoprotein wza domain like"/>
    <property type="match status" value="1"/>
</dbReference>
<evidence type="ECO:0000259" key="3">
    <source>
        <dbReference type="Pfam" id="PF02563"/>
    </source>
</evidence>
<dbReference type="GO" id="GO:0015159">
    <property type="term" value="F:polysaccharide transmembrane transporter activity"/>
    <property type="evidence" value="ECO:0007669"/>
    <property type="project" value="InterPro"/>
</dbReference>
<evidence type="ECO:0000313" key="6">
    <source>
        <dbReference type="Proteomes" id="UP000305675"/>
    </source>
</evidence>
<evidence type="ECO:0000256" key="1">
    <source>
        <dbReference type="ARBA" id="ARBA00022729"/>
    </source>
</evidence>
<dbReference type="PANTHER" id="PTHR33619">
    <property type="entry name" value="POLYSACCHARIDE EXPORT PROTEIN GFCE-RELATED"/>
    <property type="match status" value="1"/>
</dbReference>
<dbReference type="Pfam" id="PF10531">
    <property type="entry name" value="SLBB"/>
    <property type="match status" value="1"/>
</dbReference>
<dbReference type="OrthoDB" id="9808948at2"/>
<dbReference type="InterPro" id="IPR003715">
    <property type="entry name" value="Poly_export_N"/>
</dbReference>
<evidence type="ECO:0000313" key="5">
    <source>
        <dbReference type="EMBL" id="TKB51977.1"/>
    </source>
</evidence>
<feature type="signal peptide" evidence="2">
    <location>
        <begin position="1"/>
        <end position="29"/>
    </location>
</feature>
<feature type="chain" id="PRO_5021034916" evidence="2">
    <location>
        <begin position="30"/>
        <end position="185"/>
    </location>
</feature>
<proteinExistence type="predicted"/>
<dbReference type="AlphaFoldDB" id="A0A4U1BMM4"/>